<evidence type="ECO:0000313" key="1">
    <source>
        <dbReference type="EMBL" id="KAK7262902.1"/>
    </source>
</evidence>
<organism evidence="1 2">
    <name type="scientific">Clitoria ternatea</name>
    <name type="common">Butterfly pea</name>
    <dbReference type="NCBI Taxonomy" id="43366"/>
    <lineage>
        <taxon>Eukaryota</taxon>
        <taxon>Viridiplantae</taxon>
        <taxon>Streptophyta</taxon>
        <taxon>Embryophyta</taxon>
        <taxon>Tracheophyta</taxon>
        <taxon>Spermatophyta</taxon>
        <taxon>Magnoliopsida</taxon>
        <taxon>eudicotyledons</taxon>
        <taxon>Gunneridae</taxon>
        <taxon>Pentapetalae</taxon>
        <taxon>rosids</taxon>
        <taxon>fabids</taxon>
        <taxon>Fabales</taxon>
        <taxon>Fabaceae</taxon>
        <taxon>Papilionoideae</taxon>
        <taxon>50 kb inversion clade</taxon>
        <taxon>NPAAA clade</taxon>
        <taxon>indigoferoid/millettioid clade</taxon>
        <taxon>Phaseoleae</taxon>
        <taxon>Clitoria</taxon>
    </lineage>
</organism>
<sequence>MTPRVLPFRRSRERVFPKTLAAAIKDLIGGCVPSRFNDSILDPWNATNGKLKMFQDYSTLSQDVGIGAVKKQGEVSEYTLKDSICFPCSFETEEFDFKHIKTIKMMVNKGHLVLVKKESDCFGGEGFVDQKRNMNEEKGKGICKLEDFALGDIV</sequence>
<proteinExistence type="predicted"/>
<dbReference type="AlphaFoldDB" id="A0AAN9ESU9"/>
<keyword evidence="2" id="KW-1185">Reference proteome</keyword>
<accession>A0AAN9ESU9</accession>
<protein>
    <submittedName>
        <fullName evidence="1">Uncharacterized protein</fullName>
    </submittedName>
</protein>
<dbReference type="EMBL" id="JAYKXN010000008">
    <property type="protein sequence ID" value="KAK7262902.1"/>
    <property type="molecule type" value="Genomic_DNA"/>
</dbReference>
<name>A0AAN9ESU9_CLITE</name>
<comment type="caution">
    <text evidence="1">The sequence shown here is derived from an EMBL/GenBank/DDBJ whole genome shotgun (WGS) entry which is preliminary data.</text>
</comment>
<evidence type="ECO:0000313" key="2">
    <source>
        <dbReference type="Proteomes" id="UP001359559"/>
    </source>
</evidence>
<gene>
    <name evidence="1" type="ORF">RJT34_30483</name>
</gene>
<dbReference type="Proteomes" id="UP001359559">
    <property type="component" value="Unassembled WGS sequence"/>
</dbReference>
<reference evidence="1 2" key="1">
    <citation type="submission" date="2024-01" db="EMBL/GenBank/DDBJ databases">
        <title>The genomes of 5 underutilized Papilionoideae crops provide insights into root nodulation and disease resistance.</title>
        <authorList>
            <person name="Yuan L."/>
        </authorList>
    </citation>
    <scope>NUCLEOTIDE SEQUENCE [LARGE SCALE GENOMIC DNA]</scope>
    <source>
        <strain evidence="1">LY-2023</strain>
        <tissue evidence="1">Leaf</tissue>
    </source>
</reference>